<evidence type="ECO:0000313" key="3">
    <source>
        <dbReference type="Proteomes" id="UP001596043"/>
    </source>
</evidence>
<accession>A0ABV9I050</accession>
<name>A0ABV9I050_9FLAO</name>
<reference evidence="3" key="1">
    <citation type="journal article" date="2019" name="Int. J. Syst. Evol. Microbiol.">
        <title>The Global Catalogue of Microorganisms (GCM) 10K type strain sequencing project: providing services to taxonomists for standard genome sequencing and annotation.</title>
        <authorList>
            <consortium name="The Broad Institute Genomics Platform"/>
            <consortium name="The Broad Institute Genome Sequencing Center for Infectious Disease"/>
            <person name="Wu L."/>
            <person name="Ma J."/>
        </authorList>
    </citation>
    <scope>NUCLEOTIDE SEQUENCE [LARGE SCALE GENOMIC DNA]</scope>
    <source>
        <strain evidence="3">YJ-61-S</strain>
    </source>
</reference>
<feature type="domain" description="Thioredoxin" evidence="1">
    <location>
        <begin position="46"/>
        <end position="185"/>
    </location>
</feature>
<dbReference type="PROSITE" id="PS51352">
    <property type="entry name" value="THIOREDOXIN_2"/>
    <property type="match status" value="1"/>
</dbReference>
<dbReference type="Gene3D" id="3.40.30.10">
    <property type="entry name" value="Glutaredoxin"/>
    <property type="match status" value="1"/>
</dbReference>
<protein>
    <submittedName>
        <fullName evidence="2">TlpA family protein disulfide reductase</fullName>
    </submittedName>
</protein>
<proteinExistence type="predicted"/>
<dbReference type="SUPFAM" id="SSF52833">
    <property type="entry name" value="Thioredoxin-like"/>
    <property type="match status" value="1"/>
</dbReference>
<dbReference type="InterPro" id="IPR036249">
    <property type="entry name" value="Thioredoxin-like_sf"/>
</dbReference>
<dbReference type="CDD" id="cd02966">
    <property type="entry name" value="TlpA_like_family"/>
    <property type="match status" value="1"/>
</dbReference>
<sequence length="189" mass="21521">MKKIKLKNIIYIILIALFIIPQTRTPIQVAINKLKVYLFSPSAFAKADQTQLPPFTYQLRTIDGFAHTAEIGQGKVTFISYWATWCPPCIAELPSIEKLYKDYGDKIDFVLITQEEPDKVKRFLERKELSIPAVFPQMETPELLYESTIPTNYIIDASGKIIIKEKGPADWNSAEVRETLDGLLSETAH</sequence>
<organism evidence="2 3">
    <name type="scientific">Dokdonia ponticola</name>
    <dbReference type="NCBI Taxonomy" id="2041041"/>
    <lineage>
        <taxon>Bacteria</taxon>
        <taxon>Pseudomonadati</taxon>
        <taxon>Bacteroidota</taxon>
        <taxon>Flavobacteriia</taxon>
        <taxon>Flavobacteriales</taxon>
        <taxon>Flavobacteriaceae</taxon>
        <taxon>Dokdonia</taxon>
    </lineage>
</organism>
<dbReference type="InterPro" id="IPR050553">
    <property type="entry name" value="Thioredoxin_ResA/DsbE_sf"/>
</dbReference>
<dbReference type="RefSeq" id="WP_379981348.1">
    <property type="nucleotide sequence ID" value="NZ_JBHSFV010000012.1"/>
</dbReference>
<dbReference type="InterPro" id="IPR013740">
    <property type="entry name" value="Redoxin"/>
</dbReference>
<dbReference type="Proteomes" id="UP001596043">
    <property type="component" value="Unassembled WGS sequence"/>
</dbReference>
<dbReference type="EMBL" id="JBHSFV010000012">
    <property type="protein sequence ID" value="MFC4635786.1"/>
    <property type="molecule type" value="Genomic_DNA"/>
</dbReference>
<evidence type="ECO:0000313" key="2">
    <source>
        <dbReference type="EMBL" id="MFC4635786.1"/>
    </source>
</evidence>
<dbReference type="PANTHER" id="PTHR42852:SF17">
    <property type="entry name" value="THIOREDOXIN-LIKE PROTEIN HI_1115"/>
    <property type="match status" value="1"/>
</dbReference>
<dbReference type="PANTHER" id="PTHR42852">
    <property type="entry name" value="THIOL:DISULFIDE INTERCHANGE PROTEIN DSBE"/>
    <property type="match status" value="1"/>
</dbReference>
<dbReference type="Pfam" id="PF08534">
    <property type="entry name" value="Redoxin"/>
    <property type="match status" value="1"/>
</dbReference>
<evidence type="ECO:0000259" key="1">
    <source>
        <dbReference type="PROSITE" id="PS51352"/>
    </source>
</evidence>
<comment type="caution">
    <text evidence="2">The sequence shown here is derived from an EMBL/GenBank/DDBJ whole genome shotgun (WGS) entry which is preliminary data.</text>
</comment>
<gene>
    <name evidence="2" type="ORF">ACFO3O_17885</name>
</gene>
<dbReference type="InterPro" id="IPR013766">
    <property type="entry name" value="Thioredoxin_domain"/>
</dbReference>
<keyword evidence="3" id="KW-1185">Reference proteome</keyword>